<name>A0A0Q9YAU2_9GAMM</name>
<dbReference type="EMBL" id="LKAJ02000003">
    <property type="protein sequence ID" value="MCS5712854.1"/>
    <property type="molecule type" value="Genomic_DNA"/>
</dbReference>
<evidence type="ECO:0000313" key="3">
    <source>
        <dbReference type="Proteomes" id="UP000051497"/>
    </source>
</evidence>
<accession>A0A0Q9YAU2</accession>
<dbReference type="RefSeq" id="WP_075067717.1">
    <property type="nucleotide sequence ID" value="NZ_LKAJ02000003.1"/>
</dbReference>
<reference evidence="2" key="3">
    <citation type="submission" date="2021-06" db="EMBL/GenBank/DDBJ databases">
        <title>Genomic Description and Analysis of Intracellular Bacteria, Candidatus Berkiella cookevillensis and Candidatus Berkiella aquae.</title>
        <authorList>
            <person name="Kidane D.T."/>
            <person name="Mehari Y.T."/>
            <person name="Rice F.C."/>
            <person name="Arivett B.A."/>
            <person name="Farone A.L."/>
            <person name="Berk S.G."/>
            <person name="Farone M.B."/>
        </authorList>
    </citation>
    <scope>NUCLEOTIDE SEQUENCE</scope>
    <source>
        <strain evidence="2">HT99</strain>
    </source>
</reference>
<dbReference type="OrthoDB" id="5918726at2"/>
<evidence type="ECO:0000313" key="2">
    <source>
        <dbReference type="EMBL" id="MCS5712854.1"/>
    </source>
</evidence>
<proteinExistence type="predicted"/>
<gene>
    <name evidence="2" type="ORF">HT99x_015550</name>
    <name evidence="1" type="ORF">HT99x_03134</name>
</gene>
<keyword evidence="3" id="KW-1185">Reference proteome</keyword>
<dbReference type="EMBL" id="LKAJ01000024">
    <property type="protein sequence ID" value="KRG17814.1"/>
    <property type="molecule type" value="Genomic_DNA"/>
</dbReference>
<organism evidence="1">
    <name type="scientific">Candidatus Berkiella aquae</name>
    <dbReference type="NCBI Taxonomy" id="295108"/>
    <lineage>
        <taxon>Bacteria</taxon>
        <taxon>Pseudomonadati</taxon>
        <taxon>Pseudomonadota</taxon>
        <taxon>Gammaproteobacteria</taxon>
        <taxon>Candidatus Berkiellales</taxon>
        <taxon>Candidatus Berkiellaceae</taxon>
        <taxon>Candidatus Berkiella</taxon>
    </lineage>
</organism>
<comment type="caution">
    <text evidence="1">The sequence shown here is derived from an EMBL/GenBank/DDBJ whole genome shotgun (WGS) entry which is preliminary data.</text>
</comment>
<sequence>MHTYIDQRKVPQILALAANRVGEWYSHSWKWLSRLRVAVLMRVNLEKRLSTRTMRIDQREAILALLKVVLSHLDLKTMQIGIYNPETDVFTHLSLDYLAHKAGLSLRRTQRAMAWLYDAGYIIGYRQSHYDVESDEFLYKPSIRKVAFTLLQDLGITELAYQRARSKSRKHLEKFLSKFYKDKKEESRAGGSFEATRNIVSNIANMLTPKASQPEASTKIYTEKIKRLMDLMPNLSFEEAKRMLPNPSTYN</sequence>
<dbReference type="AlphaFoldDB" id="A0A0Q9YAU2"/>
<protein>
    <submittedName>
        <fullName evidence="1">Uncharacterized protein</fullName>
    </submittedName>
</protein>
<evidence type="ECO:0000313" key="1">
    <source>
        <dbReference type="EMBL" id="KRG17814.1"/>
    </source>
</evidence>
<dbReference type="Proteomes" id="UP000051497">
    <property type="component" value="Unassembled WGS sequence"/>
</dbReference>
<reference evidence="1" key="1">
    <citation type="submission" date="2015-09" db="EMBL/GenBank/DDBJ databases">
        <title>Draft Genome Sequences of Two Novel Amoeba-resistant Intranuclear Bacteria, Candidatus Berkiella cookevillensis and Candidatus Berkiella aquae.</title>
        <authorList>
            <person name="Mehari Y.T."/>
            <person name="Arivett B.A."/>
            <person name="Farone A.L."/>
            <person name="Gunderson J.H."/>
            <person name="Farone M.B."/>
        </authorList>
    </citation>
    <scope>NUCLEOTIDE SEQUENCE [LARGE SCALE GENOMIC DNA]</scope>
    <source>
        <strain evidence="1">HT99</strain>
    </source>
</reference>
<reference evidence="2" key="2">
    <citation type="journal article" date="2016" name="Genome Announc.">
        <title>Draft Genome Sequences of Two Novel Amoeba-Resistant Intranuclear Bacteria, 'Candidatus Berkiella cookevillensis' and 'Candidatus Berkiella aquae'.</title>
        <authorList>
            <person name="Mehari Y.T."/>
            <person name="Arivett B.A."/>
            <person name="Farone A.L."/>
            <person name="Gunderson J.H."/>
            <person name="Farone M.B."/>
        </authorList>
    </citation>
    <scope>NUCLEOTIDE SEQUENCE</scope>
    <source>
        <strain evidence="2">HT99</strain>
    </source>
</reference>